<dbReference type="PROSITE" id="PS50202">
    <property type="entry name" value="MSP"/>
    <property type="match status" value="1"/>
</dbReference>
<dbReference type="PANTHER" id="PTHR10809:SF6">
    <property type="entry name" value="AT11025P-RELATED"/>
    <property type="match status" value="1"/>
</dbReference>
<evidence type="ECO:0000256" key="7">
    <source>
        <dbReference type="SAM" id="MobiDB-lite"/>
    </source>
</evidence>
<feature type="compositionally biased region" description="Low complexity" evidence="7">
    <location>
        <begin position="145"/>
        <end position="154"/>
    </location>
</feature>
<dbReference type="Gene3D" id="2.60.40.10">
    <property type="entry name" value="Immunoglobulins"/>
    <property type="match status" value="1"/>
</dbReference>
<keyword evidence="5 8" id="KW-0472">Membrane</keyword>
<keyword evidence="4 8" id="KW-1133">Transmembrane helix</keyword>
<protein>
    <recommendedName>
        <fullName evidence="9">MSP domain-containing protein</fullName>
    </recommendedName>
</protein>
<accession>A0A7S0WWL3</accession>
<dbReference type="SUPFAM" id="SSF49354">
    <property type="entry name" value="PapD-like"/>
    <property type="match status" value="1"/>
</dbReference>
<proteinExistence type="inferred from homology"/>
<evidence type="ECO:0000256" key="5">
    <source>
        <dbReference type="ARBA" id="ARBA00023136"/>
    </source>
</evidence>
<feature type="domain" description="MSP" evidence="9">
    <location>
        <begin position="5"/>
        <end position="123"/>
    </location>
</feature>
<dbReference type="Pfam" id="PF00635">
    <property type="entry name" value="Motile_Sperm"/>
    <property type="match status" value="1"/>
</dbReference>
<evidence type="ECO:0000256" key="2">
    <source>
        <dbReference type="ARBA" id="ARBA00008932"/>
    </source>
</evidence>
<keyword evidence="6" id="KW-0175">Coiled coil</keyword>
<feature type="transmembrane region" description="Helical" evidence="8">
    <location>
        <begin position="221"/>
        <end position="241"/>
    </location>
</feature>
<dbReference type="PANTHER" id="PTHR10809">
    <property type="entry name" value="VESICLE-ASSOCIATED MEMBRANE PROTEIN-ASSOCIATED PROTEIN"/>
    <property type="match status" value="1"/>
</dbReference>
<feature type="region of interest" description="Disordered" evidence="7">
    <location>
        <begin position="119"/>
        <end position="158"/>
    </location>
</feature>
<feature type="coiled-coil region" evidence="6">
    <location>
        <begin position="174"/>
        <end position="201"/>
    </location>
</feature>
<dbReference type="GO" id="GO:0090158">
    <property type="term" value="P:endoplasmic reticulum membrane organization"/>
    <property type="evidence" value="ECO:0007669"/>
    <property type="project" value="TreeGrafter"/>
</dbReference>
<evidence type="ECO:0000256" key="1">
    <source>
        <dbReference type="ARBA" id="ARBA00004211"/>
    </source>
</evidence>
<dbReference type="GO" id="GO:0005886">
    <property type="term" value="C:plasma membrane"/>
    <property type="evidence" value="ECO:0007669"/>
    <property type="project" value="TreeGrafter"/>
</dbReference>
<comment type="subcellular location">
    <subcellularLocation>
        <location evidence="1">Membrane</location>
        <topology evidence="1">Single-pass type IV membrane protein</topology>
    </subcellularLocation>
</comment>
<dbReference type="InterPro" id="IPR000535">
    <property type="entry name" value="MSP_dom"/>
</dbReference>
<reference evidence="10" key="1">
    <citation type="submission" date="2021-01" db="EMBL/GenBank/DDBJ databases">
        <authorList>
            <person name="Corre E."/>
            <person name="Pelletier E."/>
            <person name="Niang G."/>
            <person name="Scheremetjew M."/>
            <person name="Finn R."/>
            <person name="Kale V."/>
            <person name="Holt S."/>
            <person name="Cochrane G."/>
            <person name="Meng A."/>
            <person name="Brown T."/>
            <person name="Cohen L."/>
        </authorList>
    </citation>
    <scope>NUCLEOTIDE SEQUENCE</scope>
    <source>
        <strain evidence="10">SAG 11-49</strain>
    </source>
</reference>
<evidence type="ECO:0000256" key="4">
    <source>
        <dbReference type="ARBA" id="ARBA00022989"/>
    </source>
</evidence>
<keyword evidence="3 8" id="KW-0812">Transmembrane</keyword>
<name>A0A7S0WWL3_9CHLO</name>
<dbReference type="InterPro" id="IPR013783">
    <property type="entry name" value="Ig-like_fold"/>
</dbReference>
<dbReference type="GO" id="GO:0061817">
    <property type="term" value="P:endoplasmic reticulum-plasma membrane tethering"/>
    <property type="evidence" value="ECO:0007669"/>
    <property type="project" value="TreeGrafter"/>
</dbReference>
<organism evidence="10">
    <name type="scientific">Chlamydomonas leiostraca</name>
    <dbReference type="NCBI Taxonomy" id="1034604"/>
    <lineage>
        <taxon>Eukaryota</taxon>
        <taxon>Viridiplantae</taxon>
        <taxon>Chlorophyta</taxon>
        <taxon>core chlorophytes</taxon>
        <taxon>Chlorophyceae</taxon>
        <taxon>CS clade</taxon>
        <taxon>Chlamydomonadales</taxon>
        <taxon>Chlamydomonadaceae</taxon>
        <taxon>Chlamydomonas</taxon>
    </lineage>
</organism>
<comment type="similarity">
    <text evidence="2">Belongs to the VAMP-associated protein (VAP) (TC 9.B.17) family.</text>
</comment>
<sequence length="242" mass="26442">MAATDVEIQPADLRFRFALNKQLLATITINNPLSSRVAFKIKTTAPKKYVVRPSSGVAEPRSSVSVQVIMQAQKDYPADFQNCKDKFMVQTTTLADEEQIDKDTFSKEVRKDLRESRLRVVMEGPAAPPSPVPEANEGDGDEARAASTGDAAGAPESSRLKTTLNDLSVVSSENTSLKVQLDKLTKERDELRRKLDFIELQGASGNASKGQGTAIDPALKFRVTIVHIILVAIIAFLIGHYT</sequence>
<evidence type="ECO:0000313" key="10">
    <source>
        <dbReference type="EMBL" id="CAD8688765.1"/>
    </source>
</evidence>
<evidence type="ECO:0000259" key="9">
    <source>
        <dbReference type="PROSITE" id="PS50202"/>
    </source>
</evidence>
<evidence type="ECO:0000256" key="8">
    <source>
        <dbReference type="SAM" id="Phobius"/>
    </source>
</evidence>
<dbReference type="InterPro" id="IPR008962">
    <property type="entry name" value="PapD-like_sf"/>
</dbReference>
<dbReference type="EMBL" id="HBFB01025227">
    <property type="protein sequence ID" value="CAD8688765.1"/>
    <property type="molecule type" value="Transcribed_RNA"/>
</dbReference>
<dbReference type="GO" id="GO:0005789">
    <property type="term" value="C:endoplasmic reticulum membrane"/>
    <property type="evidence" value="ECO:0007669"/>
    <property type="project" value="InterPro"/>
</dbReference>
<dbReference type="PIRSF" id="PIRSF019693">
    <property type="entry name" value="VAMP-associated"/>
    <property type="match status" value="1"/>
</dbReference>
<dbReference type="InterPro" id="IPR016763">
    <property type="entry name" value="VAP"/>
</dbReference>
<evidence type="ECO:0000256" key="3">
    <source>
        <dbReference type="ARBA" id="ARBA00022692"/>
    </source>
</evidence>
<dbReference type="AlphaFoldDB" id="A0A7S0WWL3"/>
<evidence type="ECO:0000256" key="6">
    <source>
        <dbReference type="SAM" id="Coils"/>
    </source>
</evidence>
<gene>
    <name evidence="10" type="ORF">CLEI1391_LOCUS14144</name>
</gene>